<dbReference type="InterPro" id="IPR011008">
    <property type="entry name" value="Dimeric_a/b-barrel"/>
</dbReference>
<sequence>MSVYTLGIWLVKPGREDDFVRVWQEMARRTEEAFPGRKAVLLRDRDVRNRFISTGPWDSPEQVEQWRSSPAFTQGPAALHDIVERFEPHTLDETVVVGGPPVG</sequence>
<dbReference type="Proteomes" id="UP000523795">
    <property type="component" value="Unassembled WGS sequence"/>
</dbReference>
<dbReference type="Gene3D" id="3.30.70.100">
    <property type="match status" value="1"/>
</dbReference>
<dbReference type="SUPFAM" id="SSF54909">
    <property type="entry name" value="Dimeric alpha+beta barrel"/>
    <property type="match status" value="1"/>
</dbReference>
<keyword evidence="3" id="KW-1185">Reference proteome</keyword>
<organism evidence="2 3">
    <name type="scientific">Arthrobacter deserti</name>
    <dbReference type="NCBI Taxonomy" id="1742687"/>
    <lineage>
        <taxon>Bacteria</taxon>
        <taxon>Bacillati</taxon>
        <taxon>Actinomycetota</taxon>
        <taxon>Actinomycetes</taxon>
        <taxon>Micrococcales</taxon>
        <taxon>Micrococcaceae</taxon>
        <taxon>Arthrobacter</taxon>
    </lineage>
</organism>
<protein>
    <submittedName>
        <fullName evidence="2">Antibiotic biosynthesis monooxygenase</fullName>
    </submittedName>
</protein>
<dbReference type="Pfam" id="PF03992">
    <property type="entry name" value="ABM"/>
    <property type="match status" value="1"/>
</dbReference>
<keyword evidence="2" id="KW-0503">Monooxygenase</keyword>
<name>A0ABX1JND9_9MICC</name>
<proteinExistence type="predicted"/>
<comment type="caution">
    <text evidence="2">The sequence shown here is derived from an EMBL/GenBank/DDBJ whole genome shotgun (WGS) entry which is preliminary data.</text>
</comment>
<keyword evidence="2" id="KW-0560">Oxidoreductase</keyword>
<evidence type="ECO:0000313" key="2">
    <source>
        <dbReference type="EMBL" id="NKX50256.1"/>
    </source>
</evidence>
<dbReference type="EMBL" id="JAAZSR010000074">
    <property type="protein sequence ID" value="NKX50256.1"/>
    <property type="molecule type" value="Genomic_DNA"/>
</dbReference>
<feature type="domain" description="ABM" evidence="1">
    <location>
        <begin position="11"/>
        <end position="74"/>
    </location>
</feature>
<gene>
    <name evidence="2" type="ORF">HER39_06670</name>
</gene>
<evidence type="ECO:0000313" key="3">
    <source>
        <dbReference type="Proteomes" id="UP000523795"/>
    </source>
</evidence>
<evidence type="ECO:0000259" key="1">
    <source>
        <dbReference type="Pfam" id="PF03992"/>
    </source>
</evidence>
<reference evidence="2 3" key="1">
    <citation type="submission" date="2020-04" db="EMBL/GenBank/DDBJ databases">
        <authorList>
            <person name="Liu S."/>
        </authorList>
    </citation>
    <scope>NUCLEOTIDE SEQUENCE [LARGE SCALE GENOMIC DNA]</scope>
    <source>
        <strain evidence="2 3">CGMCC 1.15091</strain>
    </source>
</reference>
<dbReference type="InterPro" id="IPR007138">
    <property type="entry name" value="ABM_dom"/>
</dbReference>
<accession>A0ABX1JND9</accession>
<dbReference type="GO" id="GO:0004497">
    <property type="term" value="F:monooxygenase activity"/>
    <property type="evidence" value="ECO:0007669"/>
    <property type="project" value="UniProtKB-KW"/>
</dbReference>